<feature type="region of interest" description="Disordered" evidence="1">
    <location>
        <begin position="1"/>
        <end position="97"/>
    </location>
</feature>
<keyword evidence="2" id="KW-0812">Transmembrane</keyword>
<keyword evidence="2" id="KW-1133">Transmembrane helix</keyword>
<dbReference type="Proteomes" id="UP000821866">
    <property type="component" value="Chromosome 1"/>
</dbReference>
<name>A0A9J6EXX3_RHIMP</name>
<keyword evidence="4" id="KW-1185">Reference proteome</keyword>
<proteinExistence type="predicted"/>
<protein>
    <submittedName>
        <fullName evidence="3">Uncharacterized protein</fullName>
    </submittedName>
</protein>
<feature type="region of interest" description="Disordered" evidence="1">
    <location>
        <begin position="141"/>
        <end position="191"/>
    </location>
</feature>
<comment type="caution">
    <text evidence="3">The sequence shown here is derived from an EMBL/GenBank/DDBJ whole genome shotgun (WGS) entry which is preliminary data.</text>
</comment>
<dbReference type="AlphaFoldDB" id="A0A9J6EXX3"/>
<evidence type="ECO:0000256" key="2">
    <source>
        <dbReference type="SAM" id="Phobius"/>
    </source>
</evidence>
<gene>
    <name evidence="3" type="ORF">HPB51_004993</name>
</gene>
<keyword evidence="2" id="KW-0472">Membrane</keyword>
<evidence type="ECO:0000256" key="1">
    <source>
        <dbReference type="SAM" id="MobiDB-lite"/>
    </source>
</evidence>
<sequence length="191" mass="20536">MNSRYTRPFLSNGCEPCAEVKKKRSSSADVAYEEPTKSDNGNRPMPSALSDPEPQRGSRRQGAEAAANGSHKPPDSSAGSSRRPGTAQPTEPLTPSVIVEEFQRSQIRDQRRVAVAAVVACSAILIIFIVMAYVIVSNRSKPPPARNATPAAVSPAQLSALQRQSSAGTTTHRPSQLCTSRNRTDLQPQRT</sequence>
<organism evidence="3 4">
    <name type="scientific">Rhipicephalus microplus</name>
    <name type="common">Cattle tick</name>
    <name type="synonym">Boophilus microplus</name>
    <dbReference type="NCBI Taxonomy" id="6941"/>
    <lineage>
        <taxon>Eukaryota</taxon>
        <taxon>Metazoa</taxon>
        <taxon>Ecdysozoa</taxon>
        <taxon>Arthropoda</taxon>
        <taxon>Chelicerata</taxon>
        <taxon>Arachnida</taxon>
        <taxon>Acari</taxon>
        <taxon>Parasitiformes</taxon>
        <taxon>Ixodida</taxon>
        <taxon>Ixodoidea</taxon>
        <taxon>Ixodidae</taxon>
        <taxon>Rhipicephalinae</taxon>
        <taxon>Rhipicephalus</taxon>
        <taxon>Boophilus</taxon>
    </lineage>
</organism>
<evidence type="ECO:0000313" key="4">
    <source>
        <dbReference type="Proteomes" id="UP000821866"/>
    </source>
</evidence>
<feature type="transmembrane region" description="Helical" evidence="2">
    <location>
        <begin position="113"/>
        <end position="136"/>
    </location>
</feature>
<evidence type="ECO:0000313" key="3">
    <source>
        <dbReference type="EMBL" id="KAH8039068.1"/>
    </source>
</evidence>
<feature type="compositionally biased region" description="Polar residues" evidence="1">
    <location>
        <begin position="156"/>
        <end position="191"/>
    </location>
</feature>
<dbReference type="EMBL" id="JABSTU010000001">
    <property type="protein sequence ID" value="KAH8039068.1"/>
    <property type="molecule type" value="Genomic_DNA"/>
</dbReference>
<reference evidence="3" key="2">
    <citation type="submission" date="2021-09" db="EMBL/GenBank/DDBJ databases">
        <authorList>
            <person name="Jia N."/>
            <person name="Wang J."/>
            <person name="Shi W."/>
            <person name="Du L."/>
            <person name="Sun Y."/>
            <person name="Zhan W."/>
            <person name="Jiang J."/>
            <person name="Wang Q."/>
            <person name="Zhang B."/>
            <person name="Ji P."/>
            <person name="Sakyi L.B."/>
            <person name="Cui X."/>
            <person name="Yuan T."/>
            <person name="Jiang B."/>
            <person name="Yang W."/>
            <person name="Lam T.T.-Y."/>
            <person name="Chang Q."/>
            <person name="Ding S."/>
            <person name="Wang X."/>
            <person name="Zhu J."/>
            <person name="Ruan X."/>
            <person name="Zhao L."/>
            <person name="Wei J."/>
            <person name="Que T."/>
            <person name="Du C."/>
            <person name="Cheng J."/>
            <person name="Dai P."/>
            <person name="Han X."/>
            <person name="Huang E."/>
            <person name="Gao Y."/>
            <person name="Liu J."/>
            <person name="Shao H."/>
            <person name="Ye R."/>
            <person name="Li L."/>
            <person name="Wei W."/>
            <person name="Wang X."/>
            <person name="Wang C."/>
            <person name="Huo Q."/>
            <person name="Li W."/>
            <person name="Guo W."/>
            <person name="Chen H."/>
            <person name="Chen S."/>
            <person name="Zhou L."/>
            <person name="Zhou L."/>
            <person name="Ni X."/>
            <person name="Tian J."/>
            <person name="Zhou Y."/>
            <person name="Sheng Y."/>
            <person name="Liu T."/>
            <person name="Pan Y."/>
            <person name="Xia L."/>
            <person name="Li J."/>
            <person name="Zhao F."/>
            <person name="Cao W."/>
        </authorList>
    </citation>
    <scope>NUCLEOTIDE SEQUENCE</scope>
    <source>
        <strain evidence="3">Rmic-2018</strain>
        <tissue evidence="3">Larvae</tissue>
    </source>
</reference>
<accession>A0A9J6EXX3</accession>
<reference evidence="3" key="1">
    <citation type="journal article" date="2020" name="Cell">
        <title>Large-Scale Comparative Analyses of Tick Genomes Elucidate Their Genetic Diversity and Vector Capacities.</title>
        <authorList>
            <consortium name="Tick Genome and Microbiome Consortium (TIGMIC)"/>
            <person name="Jia N."/>
            <person name="Wang J."/>
            <person name="Shi W."/>
            <person name="Du L."/>
            <person name="Sun Y."/>
            <person name="Zhan W."/>
            <person name="Jiang J.F."/>
            <person name="Wang Q."/>
            <person name="Zhang B."/>
            <person name="Ji P."/>
            <person name="Bell-Sakyi L."/>
            <person name="Cui X.M."/>
            <person name="Yuan T.T."/>
            <person name="Jiang B.G."/>
            <person name="Yang W.F."/>
            <person name="Lam T.T."/>
            <person name="Chang Q.C."/>
            <person name="Ding S.J."/>
            <person name="Wang X.J."/>
            <person name="Zhu J.G."/>
            <person name="Ruan X.D."/>
            <person name="Zhao L."/>
            <person name="Wei J.T."/>
            <person name="Ye R.Z."/>
            <person name="Que T.C."/>
            <person name="Du C.H."/>
            <person name="Zhou Y.H."/>
            <person name="Cheng J.X."/>
            <person name="Dai P.F."/>
            <person name="Guo W.B."/>
            <person name="Han X.H."/>
            <person name="Huang E.J."/>
            <person name="Li L.F."/>
            <person name="Wei W."/>
            <person name="Gao Y.C."/>
            <person name="Liu J.Z."/>
            <person name="Shao H.Z."/>
            <person name="Wang X."/>
            <person name="Wang C.C."/>
            <person name="Yang T.C."/>
            <person name="Huo Q.B."/>
            <person name="Li W."/>
            <person name="Chen H.Y."/>
            <person name="Chen S.E."/>
            <person name="Zhou L.G."/>
            <person name="Ni X.B."/>
            <person name="Tian J.H."/>
            <person name="Sheng Y."/>
            <person name="Liu T."/>
            <person name="Pan Y.S."/>
            <person name="Xia L.Y."/>
            <person name="Li J."/>
            <person name="Zhao F."/>
            <person name="Cao W.C."/>
        </authorList>
    </citation>
    <scope>NUCLEOTIDE SEQUENCE</scope>
    <source>
        <strain evidence="3">Rmic-2018</strain>
    </source>
</reference>